<gene>
    <name evidence="2" type="ORF">SAMN05444171_2708</name>
</gene>
<dbReference type="Pfam" id="PF07811">
    <property type="entry name" value="TadE"/>
    <property type="match status" value="1"/>
</dbReference>
<protein>
    <submittedName>
        <fullName evidence="2">Flp pilus assembly protein TadG</fullName>
    </submittedName>
</protein>
<feature type="domain" description="TadE-like" evidence="1">
    <location>
        <begin position="24"/>
        <end position="62"/>
    </location>
</feature>
<sequence length="198" mass="21287">MKPIMDMWLRARRSALALFGDISGLAATEFALVVPVMLVLFFGTDEFASGIAVSRKVTLMARTLSDLTSQNTSVNDTQLTNIRNASVAIMTPYSATPVKSTITELYVDPNTLAARVQWSKGDAPRTVGTTVVIPGALQVKGSYLIYSEVSYAFVPTVGYVLKNSITLKDFTLTRPRQSTCVIYPTPAAGSPSPPCPTS</sequence>
<accession>A0A1M6XCJ2</accession>
<evidence type="ECO:0000313" key="2">
    <source>
        <dbReference type="EMBL" id="SEC96698.1"/>
    </source>
</evidence>
<evidence type="ECO:0000313" key="3">
    <source>
        <dbReference type="Proteomes" id="UP000183208"/>
    </source>
</evidence>
<dbReference type="OrthoDB" id="7189296at2"/>
<reference evidence="2 3" key="1">
    <citation type="submission" date="2016-10" db="EMBL/GenBank/DDBJ databases">
        <authorList>
            <person name="de Groot N.N."/>
        </authorList>
    </citation>
    <scope>NUCLEOTIDE SEQUENCE [LARGE SCALE GENOMIC DNA]</scope>
    <source>
        <strain evidence="2 3">GAS522</strain>
    </source>
</reference>
<dbReference type="InterPro" id="IPR012495">
    <property type="entry name" value="TadE-like_dom"/>
</dbReference>
<name>A0A1M6XCJ2_9BRAD</name>
<dbReference type="EMBL" id="FNTI01000001">
    <property type="protein sequence ID" value="SEC96698.1"/>
    <property type="molecule type" value="Genomic_DNA"/>
</dbReference>
<dbReference type="Proteomes" id="UP000183208">
    <property type="component" value="Unassembled WGS sequence"/>
</dbReference>
<proteinExistence type="predicted"/>
<organism evidence="2 3">
    <name type="scientific">Bradyrhizobium lablabi</name>
    <dbReference type="NCBI Taxonomy" id="722472"/>
    <lineage>
        <taxon>Bacteria</taxon>
        <taxon>Pseudomonadati</taxon>
        <taxon>Pseudomonadota</taxon>
        <taxon>Alphaproteobacteria</taxon>
        <taxon>Hyphomicrobiales</taxon>
        <taxon>Nitrobacteraceae</taxon>
        <taxon>Bradyrhizobium</taxon>
    </lineage>
</organism>
<dbReference type="AlphaFoldDB" id="A0A1M6XCJ2"/>
<evidence type="ECO:0000259" key="1">
    <source>
        <dbReference type="Pfam" id="PF07811"/>
    </source>
</evidence>